<dbReference type="SUPFAM" id="SSF54001">
    <property type="entry name" value="Cysteine proteinases"/>
    <property type="match status" value="1"/>
</dbReference>
<gene>
    <name evidence="2" type="ORF">OSB04_002254</name>
</gene>
<keyword evidence="1" id="KW-0472">Membrane</keyword>
<protein>
    <submittedName>
        <fullName evidence="2">Uncharacterized protein</fullName>
    </submittedName>
</protein>
<organism evidence="2 3">
    <name type="scientific">Centaurea solstitialis</name>
    <name type="common">yellow star-thistle</name>
    <dbReference type="NCBI Taxonomy" id="347529"/>
    <lineage>
        <taxon>Eukaryota</taxon>
        <taxon>Viridiplantae</taxon>
        <taxon>Streptophyta</taxon>
        <taxon>Embryophyta</taxon>
        <taxon>Tracheophyta</taxon>
        <taxon>Spermatophyta</taxon>
        <taxon>Magnoliopsida</taxon>
        <taxon>eudicotyledons</taxon>
        <taxon>Gunneridae</taxon>
        <taxon>Pentapetalae</taxon>
        <taxon>asterids</taxon>
        <taxon>campanulids</taxon>
        <taxon>Asterales</taxon>
        <taxon>Asteraceae</taxon>
        <taxon>Carduoideae</taxon>
        <taxon>Cardueae</taxon>
        <taxon>Centaureinae</taxon>
        <taxon>Centaurea</taxon>
    </lineage>
</organism>
<keyword evidence="3" id="KW-1185">Reference proteome</keyword>
<reference evidence="2" key="1">
    <citation type="submission" date="2023-03" db="EMBL/GenBank/DDBJ databases">
        <title>Chromosome-scale reference genome and RAD-based genetic map of yellow starthistle (Centaurea solstitialis) reveal putative structural variation and QTLs associated with invader traits.</title>
        <authorList>
            <person name="Reatini B."/>
            <person name="Cang F.A."/>
            <person name="Jiang Q."/>
            <person name="Mckibben M.T.W."/>
            <person name="Barker M.S."/>
            <person name="Rieseberg L.H."/>
            <person name="Dlugosch K.M."/>
        </authorList>
    </citation>
    <scope>NUCLEOTIDE SEQUENCE</scope>
    <source>
        <strain evidence="2">CAN-66</strain>
        <tissue evidence="2">Leaf</tissue>
    </source>
</reference>
<dbReference type="InterPro" id="IPR038765">
    <property type="entry name" value="Papain-like_cys_pep_sf"/>
</dbReference>
<dbReference type="AlphaFoldDB" id="A0AA38UB38"/>
<sequence length="125" mass="14076">MGLSLDRSIIVIALLVFGMWACNVRSRTRSRERNVIQDIQGQCGVHRIIHNGDNRGYKLSVNEFADQTNEELKAVRNGFKVPSGFGSGQTTSFMYEYVNEVPSSMDGERKGLLPQSRIKVNVDIR</sequence>
<dbReference type="Gene3D" id="3.90.70.10">
    <property type="entry name" value="Cysteine proteinases"/>
    <property type="match status" value="1"/>
</dbReference>
<proteinExistence type="predicted"/>
<evidence type="ECO:0000313" key="2">
    <source>
        <dbReference type="EMBL" id="KAJ9566288.1"/>
    </source>
</evidence>
<accession>A0AA38UB38</accession>
<feature type="transmembrane region" description="Helical" evidence="1">
    <location>
        <begin position="6"/>
        <end position="24"/>
    </location>
</feature>
<dbReference type="Proteomes" id="UP001172457">
    <property type="component" value="Chromosome 1"/>
</dbReference>
<name>A0AA38UB38_9ASTR</name>
<evidence type="ECO:0000256" key="1">
    <source>
        <dbReference type="SAM" id="Phobius"/>
    </source>
</evidence>
<keyword evidence="1" id="KW-0812">Transmembrane</keyword>
<keyword evidence="1" id="KW-1133">Transmembrane helix</keyword>
<dbReference type="EMBL" id="JARYMX010000001">
    <property type="protein sequence ID" value="KAJ9566288.1"/>
    <property type="molecule type" value="Genomic_DNA"/>
</dbReference>
<comment type="caution">
    <text evidence="2">The sequence shown here is derived from an EMBL/GenBank/DDBJ whole genome shotgun (WGS) entry which is preliminary data.</text>
</comment>
<evidence type="ECO:0000313" key="3">
    <source>
        <dbReference type="Proteomes" id="UP001172457"/>
    </source>
</evidence>